<feature type="transmembrane region" description="Helical" evidence="1">
    <location>
        <begin position="61"/>
        <end position="80"/>
    </location>
</feature>
<dbReference type="EMBL" id="CP011546">
    <property type="protein sequence ID" value="AKK10176.1"/>
    <property type="molecule type" value="Genomic_DNA"/>
</dbReference>
<dbReference type="AlphaFoldDB" id="A0A0G3HA00"/>
<organism evidence="2 3">
    <name type="scientific">Corynebacterium uterequi</name>
    <dbReference type="NCBI Taxonomy" id="1072256"/>
    <lineage>
        <taxon>Bacteria</taxon>
        <taxon>Bacillati</taxon>
        <taxon>Actinomycetota</taxon>
        <taxon>Actinomycetes</taxon>
        <taxon>Mycobacteriales</taxon>
        <taxon>Corynebacteriaceae</taxon>
        <taxon>Corynebacterium</taxon>
    </lineage>
</organism>
<accession>A0A0G3HA00</accession>
<feature type="transmembrane region" description="Helical" evidence="1">
    <location>
        <begin position="6"/>
        <end position="27"/>
    </location>
</feature>
<evidence type="ECO:0000313" key="2">
    <source>
        <dbReference type="EMBL" id="AKK10176.1"/>
    </source>
</evidence>
<evidence type="ECO:0000256" key="1">
    <source>
        <dbReference type="SAM" id="Phobius"/>
    </source>
</evidence>
<feature type="transmembrane region" description="Helical" evidence="1">
    <location>
        <begin position="36"/>
        <end position="55"/>
    </location>
</feature>
<keyword evidence="1" id="KW-1133">Transmembrane helix</keyword>
<dbReference type="Proteomes" id="UP000035548">
    <property type="component" value="Chromosome"/>
</dbReference>
<name>A0A0G3HA00_9CORY</name>
<evidence type="ECO:0000313" key="3">
    <source>
        <dbReference type="Proteomes" id="UP000035548"/>
    </source>
</evidence>
<dbReference type="OrthoDB" id="4427000at2"/>
<dbReference type="RefSeq" id="WP_052843955.1">
    <property type="nucleotide sequence ID" value="NZ_CP011546.1"/>
</dbReference>
<protein>
    <submittedName>
        <fullName evidence="2">Multisubunit sodium/proton antiporter, MrpF subunit</fullName>
    </submittedName>
</protein>
<sequence length="90" mass="9714">MSIFSWIIAASMAVMALSMVAGVALILKTSDVVSRAVVADLVFYGMVAFYLTYSIINETFISYEVAILAAIVAGVMPTLSMSRIVTRGRR</sequence>
<dbReference type="PATRIC" id="fig|1072256.5.peg.144"/>
<dbReference type="KEGG" id="cut:CUTER_00770"/>
<keyword evidence="1" id="KW-0472">Membrane</keyword>
<reference evidence="3" key="2">
    <citation type="submission" date="2015-05" db="EMBL/GenBank/DDBJ databases">
        <title>Complete genome sequence of Corynebacterium uterequi DSM 45634, isolated from the uterus of a maiden mare.</title>
        <authorList>
            <person name="Ruckert C."/>
            <person name="Albersmeier A."/>
            <person name="Winkler A."/>
            <person name="Tauch A."/>
        </authorList>
    </citation>
    <scope>NUCLEOTIDE SEQUENCE [LARGE SCALE GENOMIC DNA]</scope>
    <source>
        <strain evidence="3">DSM 45634</strain>
    </source>
</reference>
<reference evidence="2 3" key="1">
    <citation type="journal article" date="2015" name="Genome Announc.">
        <title>Virulence Factor Genes Detected in the Complete Genome Sequence of Corynebacterium uterequi DSM 45634, Isolated from the Uterus of a Maiden Mare.</title>
        <authorList>
            <person name="Ruckert C."/>
            <person name="Kriete M."/>
            <person name="Jaenicke S."/>
            <person name="Winkler A."/>
            <person name="Tauch A."/>
        </authorList>
    </citation>
    <scope>NUCLEOTIDE SEQUENCE [LARGE SCALE GENOMIC DNA]</scope>
    <source>
        <strain evidence="2 3">DSM 45634</strain>
    </source>
</reference>
<keyword evidence="1" id="KW-0812">Transmembrane</keyword>
<keyword evidence="3" id="KW-1185">Reference proteome</keyword>
<dbReference type="STRING" id="1072256.CUTER_00770"/>
<gene>
    <name evidence="2" type="ORF">CUTER_00770</name>
</gene>
<proteinExistence type="predicted"/>